<organism evidence="1 2">
    <name type="scientific">Cetraspora pellucida</name>
    <dbReference type="NCBI Taxonomy" id="1433469"/>
    <lineage>
        <taxon>Eukaryota</taxon>
        <taxon>Fungi</taxon>
        <taxon>Fungi incertae sedis</taxon>
        <taxon>Mucoromycota</taxon>
        <taxon>Glomeromycotina</taxon>
        <taxon>Glomeromycetes</taxon>
        <taxon>Diversisporales</taxon>
        <taxon>Gigasporaceae</taxon>
        <taxon>Cetraspora</taxon>
    </lineage>
</organism>
<proteinExistence type="predicted"/>
<comment type="caution">
    <text evidence="1">The sequence shown here is derived from an EMBL/GenBank/DDBJ whole genome shotgun (WGS) entry which is preliminary data.</text>
</comment>
<sequence>NISEIIFDSRNDPMIKIIQNLNAGSLFIENSRKLKCLIINDDFIATKLQKIMDVEISECPNLKDINFFDNKLYNINKLLSMLDPTIITSIWLNKNNFDSSLVPFEKFTKVEELGLSENQFRGSLGLLVNLKNPKILVFSYIHINSGLEFLGMNLDQFYCSYNSVGYEVVKIQEKITEVYS</sequence>
<name>A0ACA9Q4L1_9GLOM</name>
<dbReference type="EMBL" id="CAJVPW010033038">
    <property type="protein sequence ID" value="CAG8730119.1"/>
    <property type="molecule type" value="Genomic_DNA"/>
</dbReference>
<evidence type="ECO:0000313" key="2">
    <source>
        <dbReference type="Proteomes" id="UP000789366"/>
    </source>
</evidence>
<accession>A0ACA9Q4L1</accession>
<feature type="non-terminal residue" evidence="1">
    <location>
        <position position="1"/>
    </location>
</feature>
<reference evidence="1" key="1">
    <citation type="submission" date="2021-06" db="EMBL/GenBank/DDBJ databases">
        <authorList>
            <person name="Kallberg Y."/>
            <person name="Tangrot J."/>
            <person name="Rosling A."/>
        </authorList>
    </citation>
    <scope>NUCLEOTIDE SEQUENCE</scope>
    <source>
        <strain evidence="1">28 12/20/2015</strain>
    </source>
</reference>
<gene>
    <name evidence="1" type="ORF">SPELUC_LOCUS13048</name>
</gene>
<keyword evidence="2" id="KW-1185">Reference proteome</keyword>
<protein>
    <submittedName>
        <fullName evidence="1">10955_t:CDS:1</fullName>
    </submittedName>
</protein>
<evidence type="ECO:0000313" key="1">
    <source>
        <dbReference type="EMBL" id="CAG8730119.1"/>
    </source>
</evidence>
<feature type="non-terminal residue" evidence="1">
    <location>
        <position position="180"/>
    </location>
</feature>
<dbReference type="Proteomes" id="UP000789366">
    <property type="component" value="Unassembled WGS sequence"/>
</dbReference>